<dbReference type="EnsemblMetazoa" id="XM_050657332.1">
    <property type="protein sequence ID" value="XP_050513289.1"/>
    <property type="gene ID" value="LOC126888891"/>
</dbReference>
<reference evidence="1" key="1">
    <citation type="submission" date="2025-05" db="UniProtKB">
        <authorList>
            <consortium name="EnsemblMetazoa"/>
        </authorList>
    </citation>
    <scope>IDENTIFICATION</scope>
</reference>
<sequence length="201" mass="23085">MTNNIQEKIRAISRSNPVFFARTRDDLIASDNAACISTELHNLNKKSVGNTDINKTENEAFGNFWKKWRKGFEKGKGYNTKSIGKRYREISGIDDMSEKQIIKKMKNYFGDAVESVRSPRQNEPTIFLRKFSKEQAIETIVHNHDESDTLSFSFGASEQHILVKICQTIRSEINKMSTEPDLKKKNVCVLCTHVRSYTSII</sequence>
<dbReference type="Proteomes" id="UP001652700">
    <property type="component" value="Unplaced"/>
</dbReference>
<keyword evidence="2" id="KW-1185">Reference proteome</keyword>
<evidence type="ECO:0000313" key="2">
    <source>
        <dbReference type="Proteomes" id="UP001652700"/>
    </source>
</evidence>
<dbReference type="RefSeq" id="XP_050513289.1">
    <property type="nucleotide sequence ID" value="XM_050657332.1"/>
</dbReference>
<name>A0ABM5KSX2_DIAVI</name>
<organism evidence="1 2">
    <name type="scientific">Diabrotica virgifera virgifera</name>
    <name type="common">western corn rootworm</name>
    <dbReference type="NCBI Taxonomy" id="50390"/>
    <lineage>
        <taxon>Eukaryota</taxon>
        <taxon>Metazoa</taxon>
        <taxon>Ecdysozoa</taxon>
        <taxon>Arthropoda</taxon>
        <taxon>Hexapoda</taxon>
        <taxon>Insecta</taxon>
        <taxon>Pterygota</taxon>
        <taxon>Neoptera</taxon>
        <taxon>Endopterygota</taxon>
        <taxon>Coleoptera</taxon>
        <taxon>Polyphaga</taxon>
        <taxon>Cucujiformia</taxon>
        <taxon>Chrysomeloidea</taxon>
        <taxon>Chrysomelidae</taxon>
        <taxon>Galerucinae</taxon>
        <taxon>Diabroticina</taxon>
        <taxon>Diabroticites</taxon>
        <taxon>Diabrotica</taxon>
    </lineage>
</organism>
<evidence type="ECO:0000313" key="1">
    <source>
        <dbReference type="EnsemblMetazoa" id="XP_050513289.1"/>
    </source>
</evidence>
<accession>A0ABM5KSX2</accession>
<proteinExistence type="predicted"/>
<protein>
    <submittedName>
        <fullName evidence="1">Uncharacterized protein</fullName>
    </submittedName>
</protein>
<dbReference type="GeneID" id="126888891"/>